<sequence>MAENVDAIVIGGGQAGPFLAVRLAQAGMKTVIIERSHMGGTCVNNGCMPTKTMVASARVAHMARRAAEYGVALAGDVRVDMKAVKARKDKIVEASSTGLVKWIEGTENLELIWGTARFTGPREIEVGGRVFSAPRIFLNTGGSPVVPDWPGLAEVSYLTNESIMDLDVLPDHLIIVGGSYIGLEFAQMFRRFGSRVTVVEHGERLISREDPDVSDTIREILEGEGIAIHLNSRDISVAPMDGGGVKLNANVGGVSMTAEGSHLLLAIGRTPNVEALNLGVTDVVVTERGFIKVDDQLRTNVEGIWAMGDVTGHGAFTHTSYNDFEIVAANLLDNDPRRVSDRIDTYALFIDPPLGRVGMSEADIRRSGRKALVGLMPMTRVGRAKEKGETQGFMKVFVDAESELFLGAAFLCTEGDEIVHIILDAMAGKVPYTVLKRAMHIHPTVSELIPTMLQELKPLE</sequence>
<keyword evidence="4" id="KW-0521">NADP</keyword>
<dbReference type="GO" id="GO:0003955">
    <property type="term" value="F:NAD(P)H dehydrogenase (quinone) activity"/>
    <property type="evidence" value="ECO:0007669"/>
    <property type="project" value="TreeGrafter"/>
</dbReference>
<accession>A0AA41QMN8</accession>
<evidence type="ECO:0000256" key="8">
    <source>
        <dbReference type="PIRSR" id="PIRSR000350-2"/>
    </source>
</evidence>
<dbReference type="AlphaFoldDB" id="A0AA41QMN8"/>
<evidence type="ECO:0000313" key="14">
    <source>
        <dbReference type="EMBL" id="MCI0127340.1"/>
    </source>
</evidence>
<feature type="binding site" evidence="9">
    <location>
        <position position="51"/>
    </location>
    <ligand>
        <name>FAD</name>
        <dbReference type="ChEBI" id="CHEBI:57692"/>
    </ligand>
</feature>
<evidence type="ECO:0000256" key="6">
    <source>
        <dbReference type="ARBA" id="ARBA00023157"/>
    </source>
</evidence>
<evidence type="ECO:0000256" key="4">
    <source>
        <dbReference type="ARBA" id="ARBA00022857"/>
    </source>
</evidence>
<keyword evidence="2 11" id="KW-0285">Flavoprotein</keyword>
<feature type="disulfide bond" description="Redox-active" evidence="10">
    <location>
        <begin position="42"/>
        <end position="47"/>
    </location>
</feature>
<keyword evidence="3 9" id="KW-0274">FAD</keyword>
<dbReference type="Proteomes" id="UP001156140">
    <property type="component" value="Unassembled WGS sequence"/>
</dbReference>
<proteinExistence type="inferred from homology"/>
<dbReference type="InterPro" id="IPR004099">
    <property type="entry name" value="Pyr_nucl-diS_OxRdtase_dimer"/>
</dbReference>
<feature type="active site" description="Proton acceptor" evidence="8">
    <location>
        <position position="442"/>
    </location>
</feature>
<reference evidence="14" key="1">
    <citation type="submission" date="2022-03" db="EMBL/GenBank/DDBJ databases">
        <title>The complete genome sequence of a Methyloterrigena soli.</title>
        <authorList>
            <person name="Zi Z."/>
        </authorList>
    </citation>
    <scope>NUCLEOTIDE SEQUENCE</scope>
    <source>
        <strain evidence="14">M48</strain>
    </source>
</reference>
<keyword evidence="9" id="KW-0520">NAD</keyword>
<feature type="binding site" evidence="9">
    <location>
        <position position="200"/>
    </location>
    <ligand>
        <name>NAD(+)</name>
        <dbReference type="ChEBI" id="CHEBI:57540"/>
    </ligand>
</feature>
<dbReference type="GO" id="GO:0050660">
    <property type="term" value="F:flavin adenine dinucleotide binding"/>
    <property type="evidence" value="ECO:0007669"/>
    <property type="project" value="TreeGrafter"/>
</dbReference>
<evidence type="ECO:0000256" key="10">
    <source>
        <dbReference type="PIRSR" id="PIRSR000350-4"/>
    </source>
</evidence>
<dbReference type="EMBL" id="JALAZD010000001">
    <property type="protein sequence ID" value="MCI0127340.1"/>
    <property type="molecule type" value="Genomic_DNA"/>
</dbReference>
<feature type="binding site" evidence="9">
    <location>
        <begin position="177"/>
        <end position="184"/>
    </location>
    <ligand>
        <name>NAD(+)</name>
        <dbReference type="ChEBI" id="CHEBI:57540"/>
    </ligand>
</feature>
<keyword evidence="9" id="KW-0547">Nucleotide-binding</keyword>
<dbReference type="Gene3D" id="3.50.50.60">
    <property type="entry name" value="FAD/NAD(P)-binding domain"/>
    <property type="match status" value="2"/>
</dbReference>
<dbReference type="GO" id="GO:0016668">
    <property type="term" value="F:oxidoreductase activity, acting on a sulfur group of donors, NAD(P) as acceptor"/>
    <property type="evidence" value="ECO:0007669"/>
    <property type="project" value="InterPro"/>
</dbReference>
<dbReference type="RefSeq" id="WP_281735894.1">
    <property type="nucleotide sequence ID" value="NZ_JAKETQ010000001.1"/>
</dbReference>
<dbReference type="InterPro" id="IPR001100">
    <property type="entry name" value="Pyr_nuc-diS_OxRdtase"/>
</dbReference>
<dbReference type="InterPro" id="IPR036188">
    <property type="entry name" value="FAD/NAD-bd_sf"/>
</dbReference>
<dbReference type="Pfam" id="PF07992">
    <property type="entry name" value="Pyr_redox_2"/>
    <property type="match status" value="1"/>
</dbReference>
<feature type="binding site" evidence="9">
    <location>
        <position position="309"/>
    </location>
    <ligand>
        <name>FAD</name>
        <dbReference type="ChEBI" id="CHEBI:57692"/>
    </ligand>
</feature>
<evidence type="ECO:0000256" key="11">
    <source>
        <dbReference type="RuleBase" id="RU003691"/>
    </source>
</evidence>
<evidence type="ECO:0000256" key="1">
    <source>
        <dbReference type="ARBA" id="ARBA00007532"/>
    </source>
</evidence>
<dbReference type="PRINTS" id="PR00368">
    <property type="entry name" value="FADPNR"/>
</dbReference>
<dbReference type="Gene3D" id="3.30.390.30">
    <property type="match status" value="1"/>
</dbReference>
<dbReference type="PANTHER" id="PTHR43014">
    <property type="entry name" value="MERCURIC REDUCTASE"/>
    <property type="match status" value="1"/>
</dbReference>
<protein>
    <submittedName>
        <fullName evidence="14">FAD-containing oxidoreductase</fullName>
    </submittedName>
</protein>
<comment type="caution">
    <text evidence="14">The sequence shown here is derived from an EMBL/GenBank/DDBJ whole genome shotgun (WGS) entry which is preliminary data.</text>
</comment>
<keyword evidence="6" id="KW-1015">Disulfide bond</keyword>
<organism evidence="14 15">
    <name type="scientific">Paradevosia shaoguanensis</name>
    <dbReference type="NCBI Taxonomy" id="1335043"/>
    <lineage>
        <taxon>Bacteria</taxon>
        <taxon>Pseudomonadati</taxon>
        <taxon>Pseudomonadota</taxon>
        <taxon>Alphaproteobacteria</taxon>
        <taxon>Hyphomicrobiales</taxon>
        <taxon>Devosiaceae</taxon>
        <taxon>Paradevosia</taxon>
    </lineage>
</organism>
<dbReference type="InterPro" id="IPR012999">
    <property type="entry name" value="Pyr_OxRdtase_I_AS"/>
</dbReference>
<evidence type="ECO:0000256" key="3">
    <source>
        <dbReference type="ARBA" id="ARBA00022827"/>
    </source>
</evidence>
<dbReference type="SUPFAM" id="SSF51905">
    <property type="entry name" value="FAD/NAD(P)-binding domain"/>
    <property type="match status" value="1"/>
</dbReference>
<evidence type="ECO:0000256" key="5">
    <source>
        <dbReference type="ARBA" id="ARBA00023002"/>
    </source>
</evidence>
<evidence type="ECO:0000256" key="2">
    <source>
        <dbReference type="ARBA" id="ARBA00022630"/>
    </source>
</evidence>
<keyword evidence="15" id="KW-1185">Reference proteome</keyword>
<evidence type="ECO:0000313" key="15">
    <source>
        <dbReference type="Proteomes" id="UP001156140"/>
    </source>
</evidence>
<evidence type="ECO:0000256" key="9">
    <source>
        <dbReference type="PIRSR" id="PIRSR000350-3"/>
    </source>
</evidence>
<keyword evidence="5 11" id="KW-0560">Oxidoreductase</keyword>
<dbReference type="SUPFAM" id="SSF55424">
    <property type="entry name" value="FAD/NAD-linked reductases, dimerisation (C-terminal) domain"/>
    <property type="match status" value="1"/>
</dbReference>
<dbReference type="PANTHER" id="PTHR43014:SF2">
    <property type="entry name" value="MERCURIC REDUCTASE"/>
    <property type="match status" value="1"/>
</dbReference>
<feature type="binding site" evidence="9">
    <location>
        <position position="268"/>
    </location>
    <ligand>
        <name>NAD(+)</name>
        <dbReference type="ChEBI" id="CHEBI:57540"/>
    </ligand>
</feature>
<dbReference type="InterPro" id="IPR016156">
    <property type="entry name" value="FAD/NAD-linked_Rdtase_dimer_sf"/>
</dbReference>
<comment type="cofactor">
    <cofactor evidence="9">
        <name>FAD</name>
        <dbReference type="ChEBI" id="CHEBI:57692"/>
    </cofactor>
    <text evidence="9">Binds 1 FAD per subunit.</text>
</comment>
<evidence type="ECO:0000259" key="13">
    <source>
        <dbReference type="Pfam" id="PF07992"/>
    </source>
</evidence>
<dbReference type="NCBIfam" id="NF004992">
    <property type="entry name" value="PRK06370.1-4"/>
    <property type="match status" value="1"/>
</dbReference>
<dbReference type="Pfam" id="PF02852">
    <property type="entry name" value="Pyr_redox_dim"/>
    <property type="match status" value="1"/>
</dbReference>
<dbReference type="PROSITE" id="PS00076">
    <property type="entry name" value="PYRIDINE_REDOX_1"/>
    <property type="match status" value="1"/>
</dbReference>
<evidence type="ECO:0000256" key="7">
    <source>
        <dbReference type="ARBA" id="ARBA00023284"/>
    </source>
</evidence>
<feature type="domain" description="Pyridine nucleotide-disulphide oxidoreductase dimerisation" evidence="12">
    <location>
        <begin position="347"/>
        <end position="452"/>
    </location>
</feature>
<gene>
    <name evidence="14" type="ORF">ML536_10935</name>
</gene>
<evidence type="ECO:0000259" key="12">
    <source>
        <dbReference type="Pfam" id="PF02852"/>
    </source>
</evidence>
<dbReference type="PRINTS" id="PR00411">
    <property type="entry name" value="PNDRDTASEI"/>
</dbReference>
<dbReference type="PIRSF" id="PIRSF000350">
    <property type="entry name" value="Mercury_reductase_MerA"/>
    <property type="match status" value="1"/>
</dbReference>
<keyword evidence="7 11" id="KW-0676">Redox-active center</keyword>
<feature type="domain" description="FAD/NAD(P)-binding" evidence="13">
    <location>
        <begin position="6"/>
        <end position="320"/>
    </location>
</feature>
<comment type="similarity">
    <text evidence="1 11">Belongs to the class-I pyridine nucleotide-disulfide oxidoreductase family.</text>
</comment>
<dbReference type="InterPro" id="IPR023753">
    <property type="entry name" value="FAD/NAD-binding_dom"/>
</dbReference>
<name>A0AA41QMN8_9HYPH</name>